<evidence type="ECO:0000313" key="2">
    <source>
        <dbReference type="Proteomes" id="UP001219568"/>
    </source>
</evidence>
<sequence length="157" mass="17641">MIQSTVVLVGFLKQGRERDSVPLLVEQSAAFDGLKRKASFRVVGGFFGPMNHWCIMVFYEGLMVGDPAVEVLRQYLATFCLDSTTYEHIEPIAEPLFSETGQRQPVKAWKRETLICYLKGSTYRLMWDGVAHFENTKLYASAVYDALELFGGGECGP</sequence>
<reference evidence="1" key="2">
    <citation type="submission" date="2023-01" db="EMBL/GenBank/DDBJ databases">
        <authorList>
            <person name="Petersen C."/>
        </authorList>
    </citation>
    <scope>NUCLEOTIDE SEQUENCE</scope>
    <source>
        <strain evidence="1">IBT 15450</strain>
    </source>
</reference>
<dbReference type="EMBL" id="JAQJZL010000005">
    <property type="protein sequence ID" value="KAJ6041393.1"/>
    <property type="molecule type" value="Genomic_DNA"/>
</dbReference>
<proteinExistence type="predicted"/>
<dbReference type="AlphaFoldDB" id="A0AAD6IB54"/>
<evidence type="ECO:0000313" key="1">
    <source>
        <dbReference type="EMBL" id="KAJ6041393.1"/>
    </source>
</evidence>
<comment type="caution">
    <text evidence="1">The sequence shown here is derived from an EMBL/GenBank/DDBJ whole genome shotgun (WGS) entry which is preliminary data.</text>
</comment>
<dbReference type="Proteomes" id="UP001219568">
    <property type="component" value="Unassembled WGS sequence"/>
</dbReference>
<accession>A0AAD6IB54</accession>
<keyword evidence="2" id="KW-1185">Reference proteome</keyword>
<reference evidence="1" key="1">
    <citation type="journal article" date="2023" name="IMA Fungus">
        <title>Comparative genomic study of the Penicillium genus elucidates a diverse pangenome and 15 lateral gene transfer events.</title>
        <authorList>
            <person name="Petersen C."/>
            <person name="Sorensen T."/>
            <person name="Nielsen M.R."/>
            <person name="Sondergaard T.E."/>
            <person name="Sorensen J.L."/>
            <person name="Fitzpatrick D.A."/>
            <person name="Frisvad J.C."/>
            <person name="Nielsen K.L."/>
        </authorList>
    </citation>
    <scope>NUCLEOTIDE SEQUENCE</scope>
    <source>
        <strain evidence="1">IBT 15450</strain>
    </source>
</reference>
<gene>
    <name evidence="1" type="ORF">N7460_006783</name>
</gene>
<name>A0AAD6IB54_PENCN</name>
<protein>
    <submittedName>
        <fullName evidence="1">Uncharacterized protein</fullName>
    </submittedName>
</protein>
<organism evidence="1 2">
    <name type="scientific">Penicillium canescens</name>
    <dbReference type="NCBI Taxonomy" id="5083"/>
    <lineage>
        <taxon>Eukaryota</taxon>
        <taxon>Fungi</taxon>
        <taxon>Dikarya</taxon>
        <taxon>Ascomycota</taxon>
        <taxon>Pezizomycotina</taxon>
        <taxon>Eurotiomycetes</taxon>
        <taxon>Eurotiomycetidae</taxon>
        <taxon>Eurotiales</taxon>
        <taxon>Aspergillaceae</taxon>
        <taxon>Penicillium</taxon>
    </lineage>
</organism>